<evidence type="ECO:0000313" key="4">
    <source>
        <dbReference type="EMBL" id="TDD25765.1"/>
    </source>
</evidence>
<reference evidence="4 5" key="1">
    <citation type="submission" date="2019-03" db="EMBL/GenBank/DDBJ databases">
        <title>Draft genome sequences of novel Actinobacteria.</title>
        <authorList>
            <person name="Sahin N."/>
            <person name="Ay H."/>
            <person name="Saygin H."/>
        </authorList>
    </citation>
    <scope>NUCLEOTIDE SEQUENCE [LARGE SCALE GENOMIC DNA]</scope>
    <source>
        <strain evidence="4 5">KC712</strain>
    </source>
</reference>
<dbReference type="Pfam" id="PF07282">
    <property type="entry name" value="Cas12f1-like_TNB"/>
    <property type="match status" value="1"/>
</dbReference>
<evidence type="ECO:0000256" key="1">
    <source>
        <dbReference type="ARBA" id="ARBA00023125"/>
    </source>
</evidence>
<dbReference type="GO" id="GO:0003677">
    <property type="term" value="F:DNA binding"/>
    <property type="evidence" value="ECO:0007669"/>
    <property type="project" value="UniProtKB-KW"/>
</dbReference>
<evidence type="ECO:0000259" key="3">
    <source>
        <dbReference type="Pfam" id="PF07282"/>
    </source>
</evidence>
<evidence type="ECO:0000313" key="5">
    <source>
        <dbReference type="Proteomes" id="UP000294543"/>
    </source>
</evidence>
<dbReference type="OrthoDB" id="6230307at2"/>
<protein>
    <recommendedName>
        <fullName evidence="3">Cas12f1-like TNB domain-containing protein</fullName>
    </recommendedName>
</protein>
<dbReference type="AlphaFoldDB" id="A0A4R4X640"/>
<dbReference type="InterPro" id="IPR010095">
    <property type="entry name" value="Cas12f1-like_TNB"/>
</dbReference>
<sequence>MEANRGPGVPAGGIVGAAAADAAPPERRVRQLLRRSGQIPALSTRAWTCPGCRTRHDRDVNAAKNILAAGRAVTRDNSGDACGAGARQQGSSLPQSAMKQEAQPVRAGIPLP</sequence>
<proteinExistence type="predicted"/>
<accession>A0A4R4X640</accession>
<dbReference type="EMBL" id="SMKP01000004">
    <property type="protein sequence ID" value="TDD25765.1"/>
    <property type="molecule type" value="Genomic_DNA"/>
</dbReference>
<organism evidence="4 5">
    <name type="scientific">Nonomuraea diastatica</name>
    <dbReference type="NCBI Taxonomy" id="1848329"/>
    <lineage>
        <taxon>Bacteria</taxon>
        <taxon>Bacillati</taxon>
        <taxon>Actinomycetota</taxon>
        <taxon>Actinomycetes</taxon>
        <taxon>Streptosporangiales</taxon>
        <taxon>Streptosporangiaceae</taxon>
        <taxon>Nonomuraea</taxon>
    </lineage>
</organism>
<feature type="region of interest" description="Disordered" evidence="2">
    <location>
        <begin position="1"/>
        <end position="23"/>
    </location>
</feature>
<evidence type="ECO:0000256" key="2">
    <source>
        <dbReference type="SAM" id="MobiDB-lite"/>
    </source>
</evidence>
<feature type="region of interest" description="Disordered" evidence="2">
    <location>
        <begin position="75"/>
        <end position="112"/>
    </location>
</feature>
<name>A0A4R4X640_9ACTN</name>
<keyword evidence="1" id="KW-0238">DNA-binding</keyword>
<dbReference type="Proteomes" id="UP000294543">
    <property type="component" value="Unassembled WGS sequence"/>
</dbReference>
<feature type="compositionally biased region" description="Polar residues" evidence="2">
    <location>
        <begin position="88"/>
        <end position="98"/>
    </location>
</feature>
<keyword evidence="5" id="KW-1185">Reference proteome</keyword>
<gene>
    <name evidence="4" type="ORF">E1294_02310</name>
</gene>
<comment type="caution">
    <text evidence="4">The sequence shown here is derived from an EMBL/GenBank/DDBJ whole genome shotgun (WGS) entry which is preliminary data.</text>
</comment>
<feature type="domain" description="Cas12f1-like TNB" evidence="3">
    <location>
        <begin position="44"/>
        <end position="66"/>
    </location>
</feature>